<gene>
    <name evidence="6 8" type="primary">rpsQ</name>
    <name evidence="8" type="ORF">RQL38_00755</name>
</gene>
<dbReference type="HAMAP" id="MF_01345_B">
    <property type="entry name" value="Ribosomal_uS17_B"/>
    <property type="match status" value="1"/>
</dbReference>
<evidence type="ECO:0000313" key="9">
    <source>
        <dbReference type="Proteomes" id="UP001360424"/>
    </source>
</evidence>
<evidence type="ECO:0000256" key="2">
    <source>
        <dbReference type="ARBA" id="ARBA00022730"/>
    </source>
</evidence>
<protein>
    <recommendedName>
        <fullName evidence="6">Small ribosomal subunit protein uS17</fullName>
    </recommendedName>
</protein>
<comment type="similarity">
    <text evidence="1 6 7">Belongs to the universal ribosomal protein uS17 family.</text>
</comment>
<keyword evidence="2 6" id="KW-0699">rRNA-binding</keyword>
<sequence>MKKIMVGKIISNKMKKTVVVIVNRVLKHHKYGKILRRTTKLYVHDPNCVSKIGDLVKIVESKPLSKKKRWLLLETIN</sequence>
<accession>A0ABZ2H1N1</accession>
<dbReference type="Proteomes" id="UP001360424">
    <property type="component" value="Chromosome"/>
</dbReference>
<dbReference type="PANTHER" id="PTHR10744:SF1">
    <property type="entry name" value="SMALL RIBOSOMAL SUBUNIT PROTEIN US17M"/>
    <property type="match status" value="1"/>
</dbReference>
<organism evidence="8 9">
    <name type="scientific">Candidatus Legionella polyplacis</name>
    <dbReference type="NCBI Taxonomy" id="2005262"/>
    <lineage>
        <taxon>Bacteria</taxon>
        <taxon>Pseudomonadati</taxon>
        <taxon>Pseudomonadota</taxon>
        <taxon>Gammaproteobacteria</taxon>
        <taxon>Legionellales</taxon>
        <taxon>Legionellaceae</taxon>
        <taxon>Legionella</taxon>
    </lineage>
</organism>
<evidence type="ECO:0000256" key="3">
    <source>
        <dbReference type="ARBA" id="ARBA00022884"/>
    </source>
</evidence>
<proteinExistence type="inferred from homology"/>
<dbReference type="InterPro" id="IPR012340">
    <property type="entry name" value="NA-bd_OB-fold"/>
</dbReference>
<keyword evidence="3 6" id="KW-0694">RNA-binding</keyword>
<dbReference type="EMBL" id="CP135136">
    <property type="protein sequence ID" value="WWR12158.1"/>
    <property type="molecule type" value="Genomic_DNA"/>
</dbReference>
<comment type="function">
    <text evidence="6">One of the primary rRNA binding proteins, it binds specifically to the 5'-end of 16S ribosomal RNA.</text>
</comment>
<dbReference type="Pfam" id="PF00366">
    <property type="entry name" value="Ribosomal_S17"/>
    <property type="match status" value="1"/>
</dbReference>
<dbReference type="NCBIfam" id="TIGR03635">
    <property type="entry name" value="uS17_bact"/>
    <property type="match status" value="1"/>
</dbReference>
<dbReference type="GO" id="GO:0005840">
    <property type="term" value="C:ribosome"/>
    <property type="evidence" value="ECO:0007669"/>
    <property type="project" value="UniProtKB-KW"/>
</dbReference>
<evidence type="ECO:0000313" key="8">
    <source>
        <dbReference type="EMBL" id="WWR12158.1"/>
    </source>
</evidence>
<evidence type="ECO:0000256" key="6">
    <source>
        <dbReference type="HAMAP-Rule" id="MF_01345"/>
    </source>
</evidence>
<keyword evidence="9" id="KW-1185">Reference proteome</keyword>
<dbReference type="PANTHER" id="PTHR10744">
    <property type="entry name" value="40S RIBOSOMAL PROTEIN S11 FAMILY MEMBER"/>
    <property type="match status" value="1"/>
</dbReference>
<reference evidence="8" key="1">
    <citation type="submission" date="2023-09" db="EMBL/GenBank/DDBJ databases">
        <title>Genomes of two closely related lineages of the louse Polyplax serrata with different host specificities.</title>
        <authorList>
            <person name="Martinu J."/>
            <person name="Tarabai H."/>
            <person name="Stefka J."/>
            <person name="Hypsa V."/>
        </authorList>
    </citation>
    <scope>NUCLEOTIDE SEQUENCE [LARGE SCALE GENOMIC DNA]</scope>
    <source>
        <strain evidence="8">HR10_N</strain>
    </source>
</reference>
<dbReference type="InterPro" id="IPR019979">
    <property type="entry name" value="Ribosomal_uS17_CS"/>
</dbReference>
<name>A0ABZ2H1N1_9GAMM</name>
<dbReference type="PRINTS" id="PR00973">
    <property type="entry name" value="RIBOSOMALS17"/>
</dbReference>
<evidence type="ECO:0000256" key="5">
    <source>
        <dbReference type="ARBA" id="ARBA00023274"/>
    </source>
</evidence>
<evidence type="ECO:0000256" key="1">
    <source>
        <dbReference type="ARBA" id="ARBA00010254"/>
    </source>
</evidence>
<dbReference type="PROSITE" id="PS00056">
    <property type="entry name" value="RIBOSOMAL_S17"/>
    <property type="match status" value="1"/>
</dbReference>
<dbReference type="CDD" id="cd00364">
    <property type="entry name" value="Ribosomal_uS17"/>
    <property type="match status" value="1"/>
</dbReference>
<dbReference type="SUPFAM" id="SSF50249">
    <property type="entry name" value="Nucleic acid-binding proteins"/>
    <property type="match status" value="1"/>
</dbReference>
<comment type="subunit">
    <text evidence="6">Part of the 30S ribosomal subunit.</text>
</comment>
<evidence type="ECO:0000256" key="4">
    <source>
        <dbReference type="ARBA" id="ARBA00022980"/>
    </source>
</evidence>
<keyword evidence="5 6" id="KW-0687">Ribonucleoprotein</keyword>
<dbReference type="InterPro" id="IPR000266">
    <property type="entry name" value="Ribosomal_uS17"/>
</dbReference>
<keyword evidence="4 6" id="KW-0689">Ribosomal protein</keyword>
<evidence type="ECO:0000256" key="7">
    <source>
        <dbReference type="RuleBase" id="RU003872"/>
    </source>
</evidence>
<dbReference type="NCBIfam" id="NF004123">
    <property type="entry name" value="PRK05610.1"/>
    <property type="match status" value="1"/>
</dbReference>
<dbReference type="Gene3D" id="2.40.50.140">
    <property type="entry name" value="Nucleic acid-binding proteins"/>
    <property type="match status" value="1"/>
</dbReference>
<dbReference type="InterPro" id="IPR019984">
    <property type="entry name" value="Ribosomal_uS17_bact/chlr"/>
</dbReference>
<dbReference type="RefSeq" id="WP_338521820.1">
    <property type="nucleotide sequence ID" value="NZ_CP135136.1"/>
</dbReference>